<name>A0A1I6DNW2_9FIRM</name>
<dbReference type="InterPro" id="IPR018540">
    <property type="entry name" value="Spo0E-like"/>
</dbReference>
<reference evidence="2" key="1">
    <citation type="submission" date="2016-10" db="EMBL/GenBank/DDBJ databases">
        <authorList>
            <person name="Varghese N."/>
            <person name="Submissions S."/>
        </authorList>
    </citation>
    <scope>NUCLEOTIDE SEQUENCE [LARGE SCALE GENOMIC DNA]</scope>
    <source>
        <strain evidence="2">DSM 3669</strain>
    </source>
</reference>
<dbReference type="GO" id="GO:0046983">
    <property type="term" value="F:protein dimerization activity"/>
    <property type="evidence" value="ECO:0007669"/>
    <property type="project" value="InterPro"/>
</dbReference>
<dbReference type="AlphaFoldDB" id="A0A1I6DNW2"/>
<dbReference type="Gene3D" id="4.10.280.10">
    <property type="entry name" value="Helix-loop-helix DNA-binding domain"/>
    <property type="match status" value="1"/>
</dbReference>
<sequence length="54" mass="6451">MNDINVVKQKIEDLRKELNKLSLPHTSNKALRLSQELDFYIVAFQKAFYQKNRN</sequence>
<dbReference type="Proteomes" id="UP000199584">
    <property type="component" value="Unassembled WGS sequence"/>
</dbReference>
<dbReference type="EMBL" id="FOYM01000014">
    <property type="protein sequence ID" value="SFR07140.1"/>
    <property type="molecule type" value="Genomic_DNA"/>
</dbReference>
<protein>
    <submittedName>
        <fullName evidence="1">Spo0E like sporulation regulatory protein</fullName>
    </submittedName>
</protein>
<dbReference type="RefSeq" id="WP_092483491.1">
    <property type="nucleotide sequence ID" value="NZ_FOYM01000014.1"/>
</dbReference>
<proteinExistence type="predicted"/>
<dbReference type="InterPro" id="IPR036638">
    <property type="entry name" value="HLH_DNA-bd_sf"/>
</dbReference>
<dbReference type="Pfam" id="PF09388">
    <property type="entry name" value="SpoOE-like"/>
    <property type="match status" value="1"/>
</dbReference>
<accession>A0A1I6DNW2</accession>
<evidence type="ECO:0000313" key="2">
    <source>
        <dbReference type="Proteomes" id="UP000199584"/>
    </source>
</evidence>
<gene>
    <name evidence="1" type="ORF">SAMN05660706_11448</name>
</gene>
<keyword evidence="2" id="KW-1185">Reference proteome</keyword>
<dbReference type="GO" id="GO:0043937">
    <property type="term" value="P:regulation of sporulation"/>
    <property type="evidence" value="ECO:0007669"/>
    <property type="project" value="InterPro"/>
</dbReference>
<dbReference type="InterPro" id="IPR037208">
    <property type="entry name" value="Spo0E-like_sf"/>
</dbReference>
<evidence type="ECO:0000313" key="1">
    <source>
        <dbReference type="EMBL" id="SFR07140.1"/>
    </source>
</evidence>
<dbReference type="STRING" id="39060.SAMN05660706_11448"/>
<dbReference type="SUPFAM" id="SSF140500">
    <property type="entry name" value="BAS1536-like"/>
    <property type="match status" value="1"/>
</dbReference>
<organism evidence="1 2">
    <name type="scientific">Desulfoscipio geothermicus DSM 3669</name>
    <dbReference type="NCBI Taxonomy" id="1121426"/>
    <lineage>
        <taxon>Bacteria</taxon>
        <taxon>Bacillati</taxon>
        <taxon>Bacillota</taxon>
        <taxon>Clostridia</taxon>
        <taxon>Eubacteriales</taxon>
        <taxon>Desulfallaceae</taxon>
        <taxon>Desulfoscipio</taxon>
    </lineage>
</organism>